<protein>
    <submittedName>
        <fullName evidence="9">Nudix (nucleoside diphosphate linked moiety X)-type motif 7</fullName>
    </submittedName>
</protein>
<name>A0A8C7SL98_ONCMY</name>
<dbReference type="SMART" id="SM00367">
    <property type="entry name" value="LRR_CC"/>
    <property type="match status" value="12"/>
</dbReference>
<keyword evidence="10" id="KW-1185">Reference proteome</keyword>
<dbReference type="Proteomes" id="UP000694395">
    <property type="component" value="Chromosome 2"/>
</dbReference>
<proteinExistence type="predicted"/>
<evidence type="ECO:0000256" key="5">
    <source>
        <dbReference type="ARBA" id="ARBA00022741"/>
    </source>
</evidence>
<dbReference type="PROSITE" id="PS50837">
    <property type="entry name" value="NACHT"/>
    <property type="match status" value="1"/>
</dbReference>
<evidence type="ECO:0000256" key="1">
    <source>
        <dbReference type="ARBA" id="ARBA00004496"/>
    </source>
</evidence>
<dbReference type="InterPro" id="IPR041267">
    <property type="entry name" value="NLRP_HD2"/>
</dbReference>
<evidence type="ECO:0000256" key="6">
    <source>
        <dbReference type="ARBA" id="ARBA00022840"/>
    </source>
</evidence>
<evidence type="ECO:0000256" key="4">
    <source>
        <dbReference type="ARBA" id="ARBA00022737"/>
    </source>
</evidence>
<feature type="region of interest" description="Disordered" evidence="7">
    <location>
        <begin position="190"/>
        <end position="245"/>
    </location>
</feature>
<gene>
    <name evidence="9" type="primary">LOC110496686</name>
</gene>
<dbReference type="Pfam" id="PF17776">
    <property type="entry name" value="NLRC4_HD2"/>
    <property type="match status" value="1"/>
</dbReference>
<evidence type="ECO:0000313" key="9">
    <source>
        <dbReference type="Ensembl" id="ENSOMYP00000069831.2"/>
    </source>
</evidence>
<accession>A0A8C7SL98</accession>
<dbReference type="InterPro" id="IPR029495">
    <property type="entry name" value="NACHT-assoc"/>
</dbReference>
<reference evidence="9" key="3">
    <citation type="submission" date="2025-09" db="UniProtKB">
        <authorList>
            <consortium name="Ensembl"/>
        </authorList>
    </citation>
    <scope>IDENTIFICATION</scope>
</reference>
<reference evidence="9" key="2">
    <citation type="submission" date="2025-08" db="UniProtKB">
        <authorList>
            <consortium name="Ensembl"/>
        </authorList>
    </citation>
    <scope>IDENTIFICATION</scope>
</reference>
<feature type="region of interest" description="Disordered" evidence="7">
    <location>
        <begin position="60"/>
        <end position="102"/>
    </location>
</feature>
<dbReference type="FunFam" id="3.80.10.10:FF:000100">
    <property type="entry name" value="Si:dkey-11n14.1"/>
    <property type="match status" value="1"/>
</dbReference>
<dbReference type="Pfam" id="PF17779">
    <property type="entry name" value="WHD_NOD2"/>
    <property type="match status" value="1"/>
</dbReference>
<evidence type="ECO:0000259" key="8">
    <source>
        <dbReference type="PROSITE" id="PS50837"/>
    </source>
</evidence>
<evidence type="ECO:0000256" key="3">
    <source>
        <dbReference type="ARBA" id="ARBA00022614"/>
    </source>
</evidence>
<dbReference type="SMART" id="SM01288">
    <property type="entry name" value="FISNA"/>
    <property type="match status" value="1"/>
</dbReference>
<keyword evidence="5" id="KW-0547">Nucleotide-binding</keyword>
<keyword evidence="2" id="KW-0963">Cytoplasm</keyword>
<dbReference type="GeneTree" id="ENSGT01150000286904"/>
<dbReference type="Pfam" id="PF13516">
    <property type="entry name" value="LRR_6"/>
    <property type="match status" value="9"/>
</dbReference>
<feature type="region of interest" description="Disordered" evidence="7">
    <location>
        <begin position="127"/>
        <end position="155"/>
    </location>
</feature>
<dbReference type="FunFam" id="3.80.10.10:FF:000782">
    <property type="entry name" value="Si:ch211-196h16.4"/>
    <property type="match status" value="1"/>
</dbReference>
<feature type="domain" description="NACHT" evidence="8">
    <location>
        <begin position="421"/>
        <end position="555"/>
    </location>
</feature>
<feature type="compositionally biased region" description="Basic and acidic residues" evidence="7">
    <location>
        <begin position="223"/>
        <end position="234"/>
    </location>
</feature>
<comment type="subcellular location">
    <subcellularLocation>
        <location evidence="1">Cytoplasm</location>
    </subcellularLocation>
</comment>
<evidence type="ECO:0000256" key="2">
    <source>
        <dbReference type="ARBA" id="ARBA00022490"/>
    </source>
</evidence>
<dbReference type="InterPro" id="IPR006553">
    <property type="entry name" value="Leu-rich_rpt_Cys-con_subtyp"/>
</dbReference>
<dbReference type="Gene3D" id="3.80.10.10">
    <property type="entry name" value="Ribonuclease Inhibitor"/>
    <property type="match status" value="6"/>
</dbReference>
<dbReference type="FunFam" id="3.80.10.10:FF:000947">
    <property type="entry name" value="Si:dkey-286j17.4"/>
    <property type="match status" value="1"/>
</dbReference>
<keyword evidence="3" id="KW-0433">Leucine-rich repeat</keyword>
<dbReference type="FunFam" id="3.40.50.300:FF:001524">
    <property type="entry name" value="Si:dkey-126g1.7"/>
    <property type="match status" value="1"/>
</dbReference>
<dbReference type="GO" id="GO:0005737">
    <property type="term" value="C:cytoplasm"/>
    <property type="evidence" value="ECO:0007669"/>
    <property type="project" value="UniProtKB-SubCell"/>
</dbReference>
<dbReference type="SMART" id="SM00368">
    <property type="entry name" value="LRR_RI"/>
    <property type="match status" value="24"/>
</dbReference>
<organism evidence="9 10">
    <name type="scientific">Oncorhynchus mykiss</name>
    <name type="common">Rainbow trout</name>
    <name type="synonym">Salmo gairdneri</name>
    <dbReference type="NCBI Taxonomy" id="8022"/>
    <lineage>
        <taxon>Eukaryota</taxon>
        <taxon>Metazoa</taxon>
        <taxon>Chordata</taxon>
        <taxon>Craniata</taxon>
        <taxon>Vertebrata</taxon>
        <taxon>Euteleostomi</taxon>
        <taxon>Actinopterygii</taxon>
        <taxon>Neopterygii</taxon>
        <taxon>Teleostei</taxon>
        <taxon>Protacanthopterygii</taxon>
        <taxon>Salmoniformes</taxon>
        <taxon>Salmonidae</taxon>
        <taxon>Salmoninae</taxon>
        <taxon>Oncorhynchus</taxon>
    </lineage>
</organism>
<sequence length="1824" mass="202226">MDLKEKTAAILKQYEVGSRFSYLPVLPKASVLIPLFVRDGEVHMLMTLRSQELCFTGSSSNPGFPWSAPEEGATDSKMSLPEPSIQTDARSPLRQERPGSPVPGCVSMKSDGSMGHPINVKEAALSTAQRVCQERPDSPVPSCVSMKSDGSMGQPINFREDTVSTEQSCVSMKSDGSMGQPINFREDVLSTEQRVQQEKPYSPMPSCVSMKGDGSMGQPINFREGDRDQQEISKSETLNEQSTQSQLTDLSSIFKLLEQHIISFVKSELKRWKRLLTPDYPESFDSQEEDQEVVDAEHQESSARSETLNITLHILRNMNQKELADTLEKYERHDRCQHKLKSNLRKKCERVFEGIAKQGKPTILNKIYTELYITEGGSGEVNKEHEVRRIETASRRPVEQEMPIKCNDIFKPLPGQDKPIRTVLTKGVAGIGKTISVQKFILDWAEGKANQDTHFMFPLTFRELNLMKVEKHSLMDLLNHFFMETKESGMSISDKYNALFVLDGLDECRLPLDFQNNESCFDVTESTSVDVLLTNLIKGNLLPSALLWITSRPAAANQIPPEYVDQVTEVRGFNDPQKEEYFRKRISDVTLANKIITHLKSSRSLHIMCHIPVFCWISATVLQRLLAGAESGEIPKTLSKMYMHFIMFQIKQKNLKYHGDNVIDPHWDKEIILSLGKLAYEQLETGNLIFYEEDLTECGIDVREASVYSGVCTEVFREEFGLHQGKVYCFVHLSIQECLAAFYRFLTFNDDFNTTKNNQQSIPKNLKRRVKIMPAIHFYQNAVDKALQSENGHLDLFLRFLLGLSLPSNQTIFRGLLKWTGGRSKIDTETVEVNKKTIDYIKEKIQENASSEKCINLFHCLNEMNDPTLVQEIQSYLSSGNVSGAKLSPAHWSALAFVLLTSAEELGVFDLKQYSGSDEALMRLLPVVKASKTALLNKCSLSVMSCGALASALCSSSSSLIKLDLSENDLQDSGVELLSTGLDNPLCKLETLSLSACGVTEEGCASLASALRSNPSQLRELDLSYNNPGDSGVKLLCTVLENPSCKLETLSLSACGVTEEGCASLASALRSNPSQLRELDLSYNNPGDSGVKLLYAVLEDPHCKLEILRLSNCDFTNKDCASPTLTLKSNPSHLRELDLSYNNPGDSGIKLLSTVLEDSHCKLKTLRLSNCRITEKSCTFLASALRSNPSHLRELDLSGNNPGDSGVKLLSTVLENPHCKLQTLRLSCCRISEDSCASLASALRSNPSHLRELDLTDNEPGDAGVMLLSAVLEDPRCKLETLSLSWCVVKEGGFGFLALALMSNPSHLRELDLSKNTLGDSAVMRLSAVLKDPHCKLERLRLSHCSVTQEGCTFLASALRSNPSHLRELDLDWNSEVKLGVKELSVVLDDPLCRLETLRLVGCSVTEEGFCSLASALKSNPSHLRELDLRHNYEMASSGVRQLSAVLEDPLCKLEILRLCLHHSDYQGEGFSNLASALRSNPSHLRELNVAGYSQDSRLKLFSAALKDPRCKLEKLICSVPEQDFASLGSALRSNPSHLRELDLQFSEDSNLKPLFSVLNNPLFKLEKLRLSGCDVEEKGCALFSALRSIPVSHLRELDLSNNKPGDSGVIQLSALLDDPRCKLAKLKLSDCGLTEEGSTSLASALRSNPSYLRELDLSQNTPIDSGMKLLSAVLEDPRCKLEKLSLYNCRIKEEGCVALASALRSNPSHLRELNLSCNNPGVSGVKLLSAVLKHPLCQLEILKLWHCAITEEGFASLASAVKSTPSRMWQLDLNGNDPGDSGVKLFSAVLKDPQCRLPKLIVTGLEVRPRSLSSDQMNLLEST</sequence>
<dbReference type="Pfam" id="PF05729">
    <property type="entry name" value="NACHT"/>
    <property type="match status" value="1"/>
</dbReference>
<dbReference type="Pfam" id="PF14484">
    <property type="entry name" value="FISNA"/>
    <property type="match status" value="1"/>
</dbReference>
<dbReference type="GO" id="GO:0005524">
    <property type="term" value="F:ATP binding"/>
    <property type="evidence" value="ECO:0007669"/>
    <property type="project" value="UniProtKB-KW"/>
</dbReference>
<dbReference type="InterPro" id="IPR007111">
    <property type="entry name" value="NACHT_NTPase"/>
</dbReference>
<dbReference type="SUPFAM" id="SSF52047">
    <property type="entry name" value="RNI-like"/>
    <property type="match status" value="3"/>
</dbReference>
<dbReference type="Ensembl" id="ENSOMYT00000076047.2">
    <property type="protein sequence ID" value="ENSOMYP00000069831.2"/>
    <property type="gene ID" value="ENSOMYG00000032365.2"/>
</dbReference>
<dbReference type="PANTHER" id="PTHR24106">
    <property type="entry name" value="NACHT, LRR AND CARD DOMAINS-CONTAINING"/>
    <property type="match status" value="1"/>
</dbReference>
<keyword evidence="6" id="KW-0067">ATP-binding</keyword>
<dbReference type="InterPro" id="IPR027417">
    <property type="entry name" value="P-loop_NTPase"/>
</dbReference>
<dbReference type="InterPro" id="IPR001611">
    <property type="entry name" value="Leu-rich_rpt"/>
</dbReference>
<dbReference type="CDD" id="cd00116">
    <property type="entry name" value="LRR_RI"/>
    <property type="match status" value="1"/>
</dbReference>
<keyword evidence="4" id="KW-0677">Repeat</keyword>
<evidence type="ECO:0000313" key="10">
    <source>
        <dbReference type="Proteomes" id="UP000694395"/>
    </source>
</evidence>
<dbReference type="InterPro" id="IPR041075">
    <property type="entry name" value="NOD1/2_WH"/>
</dbReference>
<dbReference type="InterPro" id="IPR032675">
    <property type="entry name" value="LRR_dom_sf"/>
</dbReference>
<evidence type="ECO:0000256" key="7">
    <source>
        <dbReference type="SAM" id="MobiDB-lite"/>
    </source>
</evidence>
<dbReference type="Gene3D" id="3.40.50.300">
    <property type="entry name" value="P-loop containing nucleotide triphosphate hydrolases"/>
    <property type="match status" value="1"/>
</dbReference>
<reference evidence="9" key="1">
    <citation type="submission" date="2020-07" db="EMBL/GenBank/DDBJ databases">
        <title>A long reads based de novo assembly of the rainbow trout Arlee double haploid line genome.</title>
        <authorList>
            <person name="Gao G."/>
            <person name="Palti Y."/>
        </authorList>
    </citation>
    <scope>NUCLEOTIDE SEQUENCE [LARGE SCALE GENOMIC DNA]</scope>
</reference>
<dbReference type="InterPro" id="IPR051261">
    <property type="entry name" value="NLR"/>
</dbReference>